<feature type="region of interest" description="Disordered" evidence="2">
    <location>
        <begin position="22"/>
        <end position="175"/>
    </location>
</feature>
<reference evidence="3 4" key="1">
    <citation type="journal article" date="2011" name="Proc. Natl. Acad. Sci. U.S.A.">
        <title>Evolutionary erosion of yeast sex chromosomes by mating-type switching accidents.</title>
        <authorList>
            <person name="Gordon J.L."/>
            <person name="Armisen D."/>
            <person name="Proux-Wera E."/>
            <person name="Oheigeartaigh S.S."/>
            <person name="Byrne K.P."/>
            <person name="Wolfe K.H."/>
        </authorList>
    </citation>
    <scope>NUCLEOTIDE SEQUENCE [LARGE SCALE GENOMIC DNA]</scope>
    <source>
        <strain evidence="4">ATCC 24235 / CBS 4417 / NBRC 1672 / NRRL Y-8282 / UCD 70-5</strain>
    </source>
</reference>
<dbReference type="KEGG" id="tpf:TPHA_0G01910"/>
<feature type="compositionally biased region" description="Acidic residues" evidence="2">
    <location>
        <begin position="53"/>
        <end position="73"/>
    </location>
</feature>
<organism evidence="3 4">
    <name type="scientific">Tetrapisispora phaffii (strain ATCC 24235 / CBS 4417 / NBRC 1672 / NRRL Y-8282 / UCD 70-5)</name>
    <name type="common">Yeast</name>
    <name type="synonym">Fabospora phaffii</name>
    <dbReference type="NCBI Taxonomy" id="1071381"/>
    <lineage>
        <taxon>Eukaryota</taxon>
        <taxon>Fungi</taxon>
        <taxon>Dikarya</taxon>
        <taxon>Ascomycota</taxon>
        <taxon>Saccharomycotina</taxon>
        <taxon>Saccharomycetes</taxon>
        <taxon>Saccharomycetales</taxon>
        <taxon>Saccharomycetaceae</taxon>
        <taxon>Tetrapisispora</taxon>
    </lineage>
</organism>
<feature type="compositionally biased region" description="Basic and acidic residues" evidence="2">
    <location>
        <begin position="153"/>
        <end position="164"/>
    </location>
</feature>
<dbReference type="AlphaFoldDB" id="G8BVU9"/>
<protein>
    <recommendedName>
        <fullName evidence="5">Binder of USO1 and GRH1 protein 1</fullName>
    </recommendedName>
</protein>
<proteinExistence type="predicted"/>
<name>G8BVU9_TETPH</name>
<dbReference type="OMA" id="NWNVDMT"/>
<accession>G8BVU9</accession>
<dbReference type="RefSeq" id="XP_003686461.1">
    <property type="nucleotide sequence ID" value="XM_003686413.1"/>
</dbReference>
<feature type="compositionally biased region" description="Acidic residues" evidence="2">
    <location>
        <begin position="99"/>
        <end position="111"/>
    </location>
</feature>
<evidence type="ECO:0000256" key="1">
    <source>
        <dbReference type="SAM" id="Coils"/>
    </source>
</evidence>
<dbReference type="eggNOG" id="ENOG502S1CR">
    <property type="taxonomic scope" value="Eukaryota"/>
</dbReference>
<evidence type="ECO:0000256" key="2">
    <source>
        <dbReference type="SAM" id="MobiDB-lite"/>
    </source>
</evidence>
<evidence type="ECO:0008006" key="5">
    <source>
        <dbReference type="Google" id="ProtNLM"/>
    </source>
</evidence>
<dbReference type="Proteomes" id="UP000005666">
    <property type="component" value="Chromosome 7"/>
</dbReference>
<sequence length="318" mass="35776">MSDLDAEAAKKAKLEEARKRVEELKKKKKNKNKGKKKADEKDGSDEIIPINSNEDEISINETVDETVGIEETIDDKVETIETPVSVEDGEVKARLPNPNEEEEEAPSESEDNVNSNEILEEKEDNTENAVNEREVGPTTNVETKLEQSLPLIKTEESKSEEVKATDSTPNFFGEETDKSDFMLSIEDDKKSVEIEELKKALEGAKAENKKMMFVQMDQETTIDELNDEIASLKAELNNVKRELEIVKNSSNMQPLVQQSSTPHIQLSNFNNANNSPVSSNGQPSVNVPIDRAMFNKWRDWNIDMSCWRSIGSGPIVEF</sequence>
<dbReference type="HOGENOM" id="CLU_076662_0_0_1"/>
<evidence type="ECO:0000313" key="4">
    <source>
        <dbReference type="Proteomes" id="UP000005666"/>
    </source>
</evidence>
<dbReference type="GeneID" id="11533576"/>
<feature type="coiled-coil region" evidence="1">
    <location>
        <begin position="187"/>
        <end position="249"/>
    </location>
</feature>
<evidence type="ECO:0000313" key="3">
    <source>
        <dbReference type="EMBL" id="CCE64027.1"/>
    </source>
</evidence>
<feature type="compositionally biased region" description="Basic residues" evidence="2">
    <location>
        <begin position="26"/>
        <end position="36"/>
    </location>
</feature>
<dbReference type="OrthoDB" id="4036611at2759"/>
<feature type="region of interest" description="Disordered" evidence="2">
    <location>
        <begin position="265"/>
        <end position="284"/>
    </location>
</feature>
<keyword evidence="1" id="KW-0175">Coiled coil</keyword>
<gene>
    <name evidence="3" type="primary">TPHA0G01910</name>
    <name evidence="3" type="ordered locus">TPHA_0G01910</name>
</gene>
<keyword evidence="4" id="KW-1185">Reference proteome</keyword>
<dbReference type="EMBL" id="HE612862">
    <property type="protein sequence ID" value="CCE64027.1"/>
    <property type="molecule type" value="Genomic_DNA"/>
</dbReference>